<keyword evidence="2" id="KW-1133">Transmembrane helix</keyword>
<feature type="transmembrane region" description="Helical" evidence="2">
    <location>
        <begin position="6"/>
        <end position="25"/>
    </location>
</feature>
<organism evidence="4 5">
    <name type="scientific">Chryseobacterium potabilaquae</name>
    <dbReference type="NCBI Taxonomy" id="2675057"/>
    <lineage>
        <taxon>Bacteria</taxon>
        <taxon>Pseudomonadati</taxon>
        <taxon>Bacteroidota</taxon>
        <taxon>Flavobacteriia</taxon>
        <taxon>Flavobacteriales</taxon>
        <taxon>Weeksellaceae</taxon>
        <taxon>Chryseobacterium group</taxon>
        <taxon>Chryseobacterium</taxon>
    </lineage>
</organism>
<accession>A0A6N4XFL3</accession>
<dbReference type="PANTHER" id="PTHR37423">
    <property type="entry name" value="SOLUBLE LYTIC MUREIN TRANSGLYCOSYLASE-RELATED"/>
    <property type="match status" value="1"/>
</dbReference>
<evidence type="ECO:0000313" key="5">
    <source>
        <dbReference type="Proteomes" id="UP000445144"/>
    </source>
</evidence>
<dbReference type="Proteomes" id="UP000445144">
    <property type="component" value="Unassembled WGS sequence"/>
</dbReference>
<dbReference type="EMBL" id="CACVBR010000055">
    <property type="protein sequence ID" value="CAA7197448.1"/>
    <property type="molecule type" value="Genomic_DNA"/>
</dbReference>
<feature type="domain" description="Transglycosylase SLT" evidence="3">
    <location>
        <begin position="109"/>
        <end position="217"/>
    </location>
</feature>
<dbReference type="GO" id="GO:0000270">
    <property type="term" value="P:peptidoglycan metabolic process"/>
    <property type="evidence" value="ECO:0007669"/>
    <property type="project" value="InterPro"/>
</dbReference>
<evidence type="ECO:0000313" key="4">
    <source>
        <dbReference type="EMBL" id="CAA7197448.1"/>
    </source>
</evidence>
<dbReference type="InterPro" id="IPR008258">
    <property type="entry name" value="Transglycosylase_SLT_dom_1"/>
</dbReference>
<dbReference type="AlphaFoldDB" id="A0A6N4XFL3"/>
<name>A0A6N4XFL3_9FLAO</name>
<gene>
    <name evidence="4" type="primary">mltD_2</name>
    <name evidence="4" type="ORF">CHRY9293_03507</name>
</gene>
<evidence type="ECO:0000256" key="1">
    <source>
        <dbReference type="ARBA" id="ARBA00007734"/>
    </source>
</evidence>
<keyword evidence="2" id="KW-0472">Membrane</keyword>
<keyword evidence="5" id="KW-1185">Reference proteome</keyword>
<comment type="similarity">
    <text evidence="1">Belongs to the transglycosylase Slt family.</text>
</comment>
<dbReference type="Gene3D" id="1.10.530.10">
    <property type="match status" value="1"/>
</dbReference>
<evidence type="ECO:0000259" key="3">
    <source>
        <dbReference type="Pfam" id="PF01464"/>
    </source>
</evidence>
<evidence type="ECO:0000256" key="2">
    <source>
        <dbReference type="SAM" id="Phobius"/>
    </source>
</evidence>
<dbReference type="GO" id="GO:0016020">
    <property type="term" value="C:membrane"/>
    <property type="evidence" value="ECO:0007669"/>
    <property type="project" value="InterPro"/>
</dbReference>
<dbReference type="EC" id="4.2.2.-" evidence="4"/>
<sequence length="309" mass="35864">MLLKNIGYLPIILIIAFAFFFSVELKSQQKEVFIRYNENYIKGLGESHDSNEDLHIDTFKERFSFLNSNTPLSIDYNDITYTYVRKYLSYKWYGKIIGLSTYYFPLFEKKLAQYGMPLELKYLAVVESALNPRAGSWAGAKGLWQFIPATGAQYGIKQNKYINIFFDPVGNTDSAVRYLKNLYLNLGDWNLAISAYNCGEGNVRKAIKKAGSKSYWKVRPFLPKETQAYVPSFIAVNYMFNFYKKHKINPSYFKYSFLDLKLIKTSKNTTFQELSKCYDLNLLKFSNPQFITNFIPQGSIVYVHSKISP</sequence>
<dbReference type="CDD" id="cd16894">
    <property type="entry name" value="MltD-like"/>
    <property type="match status" value="1"/>
</dbReference>
<dbReference type="PANTHER" id="PTHR37423:SF2">
    <property type="entry name" value="MEMBRANE-BOUND LYTIC MUREIN TRANSGLYCOSYLASE C"/>
    <property type="match status" value="1"/>
</dbReference>
<reference evidence="4 5" key="1">
    <citation type="submission" date="2020-01" db="EMBL/GenBank/DDBJ databases">
        <authorList>
            <person name="Rodrigo-Torres L."/>
            <person name="Arahal R. D."/>
            <person name="Lucena T."/>
        </authorList>
    </citation>
    <scope>NUCLEOTIDE SEQUENCE [LARGE SCALE GENOMIC DNA]</scope>
    <source>
        <strain evidence="4 5">CECT 9293</strain>
    </source>
</reference>
<dbReference type="GO" id="GO:0008933">
    <property type="term" value="F:peptidoglycan lytic transglycosylase activity"/>
    <property type="evidence" value="ECO:0007669"/>
    <property type="project" value="InterPro"/>
</dbReference>
<dbReference type="InterPro" id="IPR023346">
    <property type="entry name" value="Lysozyme-like_dom_sf"/>
</dbReference>
<keyword evidence="4" id="KW-0456">Lyase</keyword>
<dbReference type="SUPFAM" id="SSF53955">
    <property type="entry name" value="Lysozyme-like"/>
    <property type="match status" value="1"/>
</dbReference>
<dbReference type="InterPro" id="IPR000189">
    <property type="entry name" value="Transglyc_AS"/>
</dbReference>
<proteinExistence type="inferred from homology"/>
<dbReference type="Pfam" id="PF01464">
    <property type="entry name" value="SLT"/>
    <property type="match status" value="1"/>
</dbReference>
<dbReference type="PROSITE" id="PS00922">
    <property type="entry name" value="TRANSGLYCOSYLASE"/>
    <property type="match status" value="1"/>
</dbReference>
<protein>
    <submittedName>
        <fullName evidence="4">Membrane-bound lytic murein transglycosylase D</fullName>
        <ecNumber evidence="4">4.2.2.-</ecNumber>
    </submittedName>
</protein>
<keyword evidence="2" id="KW-0812">Transmembrane</keyword>
<dbReference type="RefSeq" id="WP_162034115.1">
    <property type="nucleotide sequence ID" value="NZ_CACVBR010000055.1"/>
</dbReference>